<dbReference type="PANTHER" id="PTHR11496">
    <property type="entry name" value="ALCOHOL DEHYDROGENASE"/>
    <property type="match status" value="1"/>
</dbReference>
<evidence type="ECO:0000313" key="5">
    <source>
        <dbReference type="EMBL" id="GAA0316518.1"/>
    </source>
</evidence>
<accession>A0ABN0VSZ1</accession>
<proteinExistence type="inferred from homology"/>
<feature type="domain" description="Fe-containing alcohol dehydrogenase-like C-terminal" evidence="4">
    <location>
        <begin position="177"/>
        <end position="372"/>
    </location>
</feature>
<gene>
    <name evidence="5" type="ORF">GCM10008967_03880</name>
</gene>
<dbReference type="SUPFAM" id="SSF56796">
    <property type="entry name" value="Dehydroquinate synthase-like"/>
    <property type="match status" value="1"/>
</dbReference>
<keyword evidence="6" id="KW-1185">Reference proteome</keyword>
<evidence type="ECO:0000313" key="6">
    <source>
        <dbReference type="Proteomes" id="UP001500782"/>
    </source>
</evidence>
<protein>
    <submittedName>
        <fullName evidence="5">4-hydroxybutyrate dehydrogenase</fullName>
    </submittedName>
</protein>
<dbReference type="EMBL" id="BAAADJ010000004">
    <property type="protein sequence ID" value="GAA0316518.1"/>
    <property type="molecule type" value="Genomic_DNA"/>
</dbReference>
<evidence type="ECO:0000256" key="1">
    <source>
        <dbReference type="ARBA" id="ARBA00007358"/>
    </source>
</evidence>
<dbReference type="InterPro" id="IPR039697">
    <property type="entry name" value="Alcohol_dehydrogenase_Fe"/>
</dbReference>
<sequence>MYRFQLTPTIYELKTVDEFVEQFNISPEDTIFTEKFLYEKYMKGKLTCNFIFQDDYGLGEPSDIIIDKILQDIYGKEIKRIIGIGGGTILDIAKLLCIKDAQSTEEIFEDKIPLVRDKELILIPTTCGTGCELTCVSVVDITKRQTKIGKRIEENFADAAVLIEELLDSIPEKIFTYSSVDALIHAMEIFVAPTGNPYNDVFCKSAIDIILSRYKVLVEEGLDKRFDYMDEFLRASTFAGVALSNTVCGAVHAFAMHFGSVHHVAHGESNARFLAGVFNKYAEKAPTGKLQELSDVINHALGIDTDIKGSFQALEELIDKLIPKKKLREYGVKEEDIERYVDKVIESQQRLLINNFVELSREDLIDIYKTVY</sequence>
<dbReference type="Pfam" id="PF00465">
    <property type="entry name" value="Fe-ADH"/>
    <property type="match status" value="1"/>
</dbReference>
<dbReference type="PANTHER" id="PTHR11496:SF102">
    <property type="entry name" value="ALCOHOL DEHYDROGENASE 4"/>
    <property type="match status" value="1"/>
</dbReference>
<dbReference type="Proteomes" id="UP001500782">
    <property type="component" value="Unassembled WGS sequence"/>
</dbReference>
<evidence type="ECO:0000256" key="2">
    <source>
        <dbReference type="ARBA" id="ARBA00023002"/>
    </source>
</evidence>
<dbReference type="Gene3D" id="3.40.50.1970">
    <property type="match status" value="1"/>
</dbReference>
<reference evidence="5 6" key="1">
    <citation type="journal article" date="2019" name="Int. J. Syst. Evol. Microbiol.">
        <title>The Global Catalogue of Microorganisms (GCM) 10K type strain sequencing project: providing services to taxonomists for standard genome sequencing and annotation.</title>
        <authorList>
            <consortium name="The Broad Institute Genomics Platform"/>
            <consortium name="The Broad Institute Genome Sequencing Center for Infectious Disease"/>
            <person name="Wu L."/>
            <person name="Ma J."/>
        </authorList>
    </citation>
    <scope>NUCLEOTIDE SEQUENCE [LARGE SCALE GENOMIC DNA]</scope>
    <source>
        <strain evidence="5 6">JCM 9731</strain>
    </source>
</reference>
<dbReference type="InterPro" id="IPR001670">
    <property type="entry name" value="ADH_Fe/GldA"/>
</dbReference>
<dbReference type="InterPro" id="IPR056798">
    <property type="entry name" value="ADH_Fe_C"/>
</dbReference>
<comment type="similarity">
    <text evidence="1">Belongs to the iron-containing alcohol dehydrogenase family.</text>
</comment>
<evidence type="ECO:0000259" key="3">
    <source>
        <dbReference type="Pfam" id="PF00465"/>
    </source>
</evidence>
<dbReference type="Pfam" id="PF25137">
    <property type="entry name" value="ADH_Fe_C"/>
    <property type="match status" value="1"/>
</dbReference>
<name>A0ABN0VSZ1_9BACI</name>
<evidence type="ECO:0000259" key="4">
    <source>
        <dbReference type="Pfam" id="PF25137"/>
    </source>
</evidence>
<dbReference type="Gene3D" id="1.20.1090.10">
    <property type="entry name" value="Dehydroquinate synthase-like - alpha domain"/>
    <property type="match status" value="1"/>
</dbReference>
<organism evidence="5 6">
    <name type="scientific">Bacillus carboniphilus</name>
    <dbReference type="NCBI Taxonomy" id="86663"/>
    <lineage>
        <taxon>Bacteria</taxon>
        <taxon>Bacillati</taxon>
        <taxon>Bacillota</taxon>
        <taxon>Bacilli</taxon>
        <taxon>Bacillales</taxon>
        <taxon>Bacillaceae</taxon>
        <taxon>Bacillus</taxon>
    </lineage>
</organism>
<feature type="domain" description="Alcohol dehydrogenase iron-type/glycerol dehydrogenase GldA" evidence="3">
    <location>
        <begin position="58"/>
        <end position="162"/>
    </location>
</feature>
<comment type="caution">
    <text evidence="5">The sequence shown here is derived from an EMBL/GenBank/DDBJ whole genome shotgun (WGS) entry which is preliminary data.</text>
</comment>
<dbReference type="RefSeq" id="WP_343795858.1">
    <property type="nucleotide sequence ID" value="NZ_BAAADJ010000004.1"/>
</dbReference>
<keyword evidence="2" id="KW-0560">Oxidoreductase</keyword>